<dbReference type="PANTHER" id="PTHR46910:SF3">
    <property type="entry name" value="HALOTOLERANCE PROTEIN 9-RELATED"/>
    <property type="match status" value="1"/>
</dbReference>
<dbReference type="Proteomes" id="UP000518752">
    <property type="component" value="Unassembled WGS sequence"/>
</dbReference>
<dbReference type="PANTHER" id="PTHR46910">
    <property type="entry name" value="TRANSCRIPTION FACTOR PDR1"/>
    <property type="match status" value="1"/>
</dbReference>
<dbReference type="AlphaFoldDB" id="A0A8H5HNK1"/>
<evidence type="ECO:0000313" key="7">
    <source>
        <dbReference type="EMBL" id="KAF5386389.1"/>
    </source>
</evidence>
<feature type="region of interest" description="Disordered" evidence="5">
    <location>
        <begin position="1"/>
        <end position="25"/>
    </location>
</feature>
<comment type="subcellular location">
    <subcellularLocation>
        <location evidence="1">Nucleus</location>
    </subcellularLocation>
</comment>
<dbReference type="CDD" id="cd12148">
    <property type="entry name" value="fungal_TF_MHR"/>
    <property type="match status" value="1"/>
</dbReference>
<dbReference type="GO" id="GO:0006351">
    <property type="term" value="P:DNA-templated transcription"/>
    <property type="evidence" value="ECO:0007669"/>
    <property type="project" value="InterPro"/>
</dbReference>
<proteinExistence type="predicted"/>
<organism evidence="7 8">
    <name type="scientific">Collybiopsis confluens</name>
    <dbReference type="NCBI Taxonomy" id="2823264"/>
    <lineage>
        <taxon>Eukaryota</taxon>
        <taxon>Fungi</taxon>
        <taxon>Dikarya</taxon>
        <taxon>Basidiomycota</taxon>
        <taxon>Agaricomycotina</taxon>
        <taxon>Agaricomycetes</taxon>
        <taxon>Agaricomycetidae</taxon>
        <taxon>Agaricales</taxon>
        <taxon>Marasmiineae</taxon>
        <taxon>Omphalotaceae</taxon>
        <taxon>Collybiopsis</taxon>
    </lineage>
</organism>
<sequence>MSDSESSAEKIIHKRRRVQGDSASRPGNICSSCLAFQTECTHLSTKKKRGPPKGTPRGQKAITSIIRAINSAGQIYEPPTDIAAVKQLIVGIAGYAQHLEEENARLRDHPSSSNLSVMASADGNSDELQAPPGSYLDIDAHAVDGLIEHMKELKVHSARDRFFGGSSSLMLLQTAISVKNEYTGENSEMNSFQLQPPQGDKGGSVSADSCKRPEFWVIHPWQVIPLDNPPPFHFPDADLIDSLVSLYFSNVNVYFPILHKPTFSRSVSENLHLNDRHLGALLLAVCALGARFSDDDRVYEDGVLGPNGENRGQARVEQSVYVFFMQATSTPESCWILVSIGVRFIQDVGAHRMKQDHLNKPTVENEVWKRAFWMLYVMDICISAFLGRPRSITHEDFDVDLPINVDDEYWENPDDPENTFQQPEGKPTMRSYFVSLIKLLDILGYAMRTIYAVRRTDIWTVKGMSGVEWNEKIVAELDSSLNKWLEEIPAHSLPDNHFSYPQTHLVSQALGMQFSSSSAEETFTLNLPTYSRDLGNLPIYESFTNFDLSMFDETPYDSLESSPLQAAELSAQKLGGLGLITELGPQPFALTSDDNLFSQPNLNDVSLNQGDSLPGFYSDTRFGV</sequence>
<evidence type="ECO:0000256" key="4">
    <source>
        <dbReference type="ARBA" id="ARBA00023242"/>
    </source>
</evidence>
<dbReference type="GO" id="GO:0003677">
    <property type="term" value="F:DNA binding"/>
    <property type="evidence" value="ECO:0007669"/>
    <property type="project" value="UniProtKB-KW"/>
</dbReference>
<dbReference type="SMART" id="SM00906">
    <property type="entry name" value="Fungal_trans"/>
    <property type="match status" value="1"/>
</dbReference>
<evidence type="ECO:0000313" key="8">
    <source>
        <dbReference type="Proteomes" id="UP000518752"/>
    </source>
</evidence>
<keyword evidence="3" id="KW-0238">DNA-binding</keyword>
<dbReference type="GO" id="GO:0005634">
    <property type="term" value="C:nucleus"/>
    <property type="evidence" value="ECO:0007669"/>
    <property type="project" value="UniProtKB-SubCell"/>
</dbReference>
<evidence type="ECO:0000256" key="1">
    <source>
        <dbReference type="ARBA" id="ARBA00004123"/>
    </source>
</evidence>
<evidence type="ECO:0000256" key="5">
    <source>
        <dbReference type="SAM" id="MobiDB-lite"/>
    </source>
</evidence>
<reference evidence="7 8" key="1">
    <citation type="journal article" date="2020" name="ISME J.">
        <title>Uncovering the hidden diversity of litter-decomposition mechanisms in mushroom-forming fungi.</title>
        <authorList>
            <person name="Floudas D."/>
            <person name="Bentzer J."/>
            <person name="Ahren D."/>
            <person name="Johansson T."/>
            <person name="Persson P."/>
            <person name="Tunlid A."/>
        </authorList>
    </citation>
    <scope>NUCLEOTIDE SEQUENCE [LARGE SCALE GENOMIC DNA]</scope>
    <source>
        <strain evidence="7 8">CBS 406.79</strain>
    </source>
</reference>
<evidence type="ECO:0000259" key="6">
    <source>
        <dbReference type="SMART" id="SM00906"/>
    </source>
</evidence>
<keyword evidence="4" id="KW-0539">Nucleus</keyword>
<comment type="caution">
    <text evidence="7">The sequence shown here is derived from an EMBL/GenBank/DDBJ whole genome shotgun (WGS) entry which is preliminary data.</text>
</comment>
<dbReference type="InterPro" id="IPR050987">
    <property type="entry name" value="AtrR-like"/>
</dbReference>
<dbReference type="EMBL" id="JAACJN010000036">
    <property type="protein sequence ID" value="KAF5386389.1"/>
    <property type="molecule type" value="Genomic_DNA"/>
</dbReference>
<name>A0A8H5HNK1_9AGAR</name>
<dbReference type="GO" id="GO:0008270">
    <property type="term" value="F:zinc ion binding"/>
    <property type="evidence" value="ECO:0007669"/>
    <property type="project" value="InterPro"/>
</dbReference>
<evidence type="ECO:0000256" key="3">
    <source>
        <dbReference type="ARBA" id="ARBA00023125"/>
    </source>
</evidence>
<protein>
    <recommendedName>
        <fullName evidence="6">Xylanolytic transcriptional activator regulatory domain-containing protein</fullName>
    </recommendedName>
</protein>
<keyword evidence="8" id="KW-1185">Reference proteome</keyword>
<keyword evidence="2" id="KW-0479">Metal-binding</keyword>
<accession>A0A8H5HNK1</accession>
<dbReference type="Pfam" id="PF04082">
    <property type="entry name" value="Fungal_trans"/>
    <property type="match status" value="2"/>
</dbReference>
<gene>
    <name evidence="7" type="ORF">D9757_006690</name>
</gene>
<feature type="domain" description="Xylanolytic transcriptional activator regulatory" evidence="6">
    <location>
        <begin position="334"/>
        <end position="408"/>
    </location>
</feature>
<dbReference type="GO" id="GO:0003700">
    <property type="term" value="F:DNA-binding transcription factor activity"/>
    <property type="evidence" value="ECO:0007669"/>
    <property type="project" value="InterPro"/>
</dbReference>
<dbReference type="OrthoDB" id="4456959at2759"/>
<dbReference type="InterPro" id="IPR007219">
    <property type="entry name" value="XnlR_reg_dom"/>
</dbReference>
<evidence type="ECO:0000256" key="2">
    <source>
        <dbReference type="ARBA" id="ARBA00022723"/>
    </source>
</evidence>